<dbReference type="EMBL" id="VDDC01000031">
    <property type="protein sequence ID" value="TNH38343.1"/>
    <property type="molecule type" value="Genomic_DNA"/>
</dbReference>
<evidence type="ECO:0000256" key="5">
    <source>
        <dbReference type="SAM" id="Phobius"/>
    </source>
</evidence>
<dbReference type="GO" id="GO:0016020">
    <property type="term" value="C:membrane"/>
    <property type="evidence" value="ECO:0007669"/>
    <property type="project" value="UniProtKB-SubCell"/>
</dbReference>
<evidence type="ECO:0000313" key="7">
    <source>
        <dbReference type="EMBL" id="TNH38343.1"/>
    </source>
</evidence>
<evidence type="ECO:0000259" key="6">
    <source>
        <dbReference type="Pfam" id="PF01794"/>
    </source>
</evidence>
<dbReference type="InterPro" id="IPR013130">
    <property type="entry name" value="Fe3_Rdtase_TM_dom"/>
</dbReference>
<evidence type="ECO:0000256" key="2">
    <source>
        <dbReference type="ARBA" id="ARBA00022692"/>
    </source>
</evidence>
<keyword evidence="4 5" id="KW-0472">Membrane</keyword>
<feature type="transmembrane region" description="Helical" evidence="5">
    <location>
        <begin position="43"/>
        <end position="65"/>
    </location>
</feature>
<feature type="transmembrane region" description="Helical" evidence="5">
    <location>
        <begin position="77"/>
        <end position="95"/>
    </location>
</feature>
<comment type="subcellular location">
    <subcellularLocation>
        <location evidence="1">Membrane</location>
        <topology evidence="1">Multi-pass membrane protein</topology>
    </subcellularLocation>
</comment>
<feature type="transmembrane region" description="Helical" evidence="5">
    <location>
        <begin position="172"/>
        <end position="191"/>
    </location>
</feature>
<keyword evidence="3 5" id="KW-1133">Transmembrane helix</keyword>
<dbReference type="AlphaFoldDB" id="A0A5C4R2Z4"/>
<accession>A0A5C4R2Z4</accession>
<dbReference type="Pfam" id="PF01794">
    <property type="entry name" value="Ferric_reduct"/>
    <property type="match status" value="1"/>
</dbReference>
<evidence type="ECO:0000313" key="8">
    <source>
        <dbReference type="Proteomes" id="UP000304880"/>
    </source>
</evidence>
<name>A0A5C4R2Z4_9RHOB</name>
<evidence type="ECO:0000256" key="4">
    <source>
        <dbReference type="ARBA" id="ARBA00023136"/>
    </source>
</evidence>
<keyword evidence="8" id="KW-1185">Reference proteome</keyword>
<sequence length="201" mass="21299">MPPFGGGILVWALVGTAWTVPFIAAANSPLLAWRDPIYVLAGFAGITGLALLLVQPLLACGILPGLSLLTSRHAHRWIGAGLVASVVVHVAGLWVTSPPDVVDALLFRSPTSFSVWGVIAMWAVFASAMLAAGRRRLRLRPMTWRRAHTGLGAVIVAGTVVHALLIQGTMETWSKLVLCALVVAATALMFAGSKRPTIRPR</sequence>
<feature type="transmembrane region" description="Helical" evidence="5">
    <location>
        <begin position="115"/>
        <end position="133"/>
    </location>
</feature>
<proteinExistence type="predicted"/>
<organism evidence="7 8">
    <name type="scientific">Paracoccus haeundaensis</name>
    <dbReference type="NCBI Taxonomy" id="225362"/>
    <lineage>
        <taxon>Bacteria</taxon>
        <taxon>Pseudomonadati</taxon>
        <taxon>Pseudomonadota</taxon>
        <taxon>Alphaproteobacteria</taxon>
        <taxon>Rhodobacterales</taxon>
        <taxon>Paracoccaceae</taxon>
        <taxon>Paracoccus</taxon>
    </lineage>
</organism>
<dbReference type="Proteomes" id="UP000304880">
    <property type="component" value="Unassembled WGS sequence"/>
</dbReference>
<reference evidence="7 8" key="1">
    <citation type="submission" date="2019-06" db="EMBL/GenBank/DDBJ databases">
        <authorList>
            <person name="Li J."/>
        </authorList>
    </citation>
    <scope>NUCLEOTIDE SEQUENCE [LARGE SCALE GENOMIC DNA]</scope>
    <source>
        <strain evidence="7 8">CGMCC 1.8012</strain>
    </source>
</reference>
<protein>
    <submittedName>
        <fullName evidence="7">Ferric reductase</fullName>
    </submittedName>
</protein>
<evidence type="ECO:0000256" key="3">
    <source>
        <dbReference type="ARBA" id="ARBA00022989"/>
    </source>
</evidence>
<feature type="domain" description="Ferric oxidoreductase" evidence="6">
    <location>
        <begin position="44"/>
        <end position="158"/>
    </location>
</feature>
<gene>
    <name evidence="7" type="ORF">FHD67_15620</name>
</gene>
<comment type="caution">
    <text evidence="7">The sequence shown here is derived from an EMBL/GenBank/DDBJ whole genome shotgun (WGS) entry which is preliminary data.</text>
</comment>
<evidence type="ECO:0000256" key="1">
    <source>
        <dbReference type="ARBA" id="ARBA00004141"/>
    </source>
</evidence>
<feature type="transmembrane region" description="Helical" evidence="5">
    <location>
        <begin position="145"/>
        <end position="166"/>
    </location>
</feature>
<keyword evidence="2 5" id="KW-0812">Transmembrane</keyword>